<dbReference type="Proteomes" id="UP000199668">
    <property type="component" value="Unassembled WGS sequence"/>
</dbReference>
<evidence type="ECO:0000256" key="8">
    <source>
        <dbReference type="SAM" id="MobiDB-lite"/>
    </source>
</evidence>
<dbReference type="AlphaFoldDB" id="A0A1I4PPH5"/>
<sequence>MSRLIKRPSSSASSDNVRAIGLRQVAPDVSRNSRESGEEMPGEKANVQEKYRLDREREEIEQLRQQAQQELEDARRKISEEEENSKQRIEQAYTDARQEGWNQGLEEGKEEGYAAVEAAVQEAQQTITAAREEYHQYLERAEPVILDLALTIANRIIYDSLEDRDGTWMEIVKNAVKEVKDHEEVAVYVPVSRVEETRKQRNEMEKLLAYSQDLLIYPDSTLGESDCTIETPYGKVDASLDSQLQELKVQLEEKLKEGGTNESS</sequence>
<keyword evidence="4" id="KW-1005">Bacterial flagellum biogenesis</keyword>
<dbReference type="NCBIfam" id="TIGR03825">
    <property type="entry name" value="FliH_bacil"/>
    <property type="match status" value="1"/>
</dbReference>
<evidence type="ECO:0000256" key="7">
    <source>
        <dbReference type="NCBIfam" id="TIGR03825"/>
    </source>
</evidence>
<dbReference type="RefSeq" id="WP_177195589.1">
    <property type="nucleotide sequence ID" value="NZ_FOTY01000030.1"/>
</dbReference>
<evidence type="ECO:0000256" key="6">
    <source>
        <dbReference type="ARBA" id="ARBA00023225"/>
    </source>
</evidence>
<reference evidence="10 11" key="1">
    <citation type="submission" date="2016-10" db="EMBL/GenBank/DDBJ databases">
        <authorList>
            <person name="de Groot N.N."/>
        </authorList>
    </citation>
    <scope>NUCLEOTIDE SEQUENCE [LARGE SCALE GENOMIC DNA]</scope>
    <source>
        <strain evidence="10 11">CGMCC 1.6134</strain>
    </source>
</reference>
<keyword evidence="3" id="KW-0813">Transport</keyword>
<evidence type="ECO:0000256" key="2">
    <source>
        <dbReference type="ARBA" id="ARBA00006602"/>
    </source>
</evidence>
<evidence type="ECO:0000313" key="10">
    <source>
        <dbReference type="EMBL" id="SFM29811.1"/>
    </source>
</evidence>
<evidence type="ECO:0000313" key="11">
    <source>
        <dbReference type="Proteomes" id="UP000199668"/>
    </source>
</evidence>
<dbReference type="GO" id="GO:0005829">
    <property type="term" value="C:cytosol"/>
    <property type="evidence" value="ECO:0007669"/>
    <property type="project" value="TreeGrafter"/>
</dbReference>
<dbReference type="InterPro" id="IPR018035">
    <property type="entry name" value="Flagellar_FliH/T3SS_HrpE"/>
</dbReference>
<comment type="function">
    <text evidence="1">Needed for flagellar regrowth and assembly.</text>
</comment>
<organism evidence="10 11">
    <name type="scientific">Salibacterium qingdaonense</name>
    <dbReference type="NCBI Taxonomy" id="266892"/>
    <lineage>
        <taxon>Bacteria</taxon>
        <taxon>Bacillati</taxon>
        <taxon>Bacillota</taxon>
        <taxon>Bacilli</taxon>
        <taxon>Bacillales</taxon>
        <taxon>Bacillaceae</taxon>
    </lineage>
</organism>
<keyword evidence="10" id="KW-0282">Flagellum</keyword>
<evidence type="ECO:0000259" key="9">
    <source>
        <dbReference type="Pfam" id="PF02108"/>
    </source>
</evidence>
<dbReference type="PANTHER" id="PTHR34982">
    <property type="entry name" value="YOP PROTEINS TRANSLOCATION PROTEIN L"/>
    <property type="match status" value="1"/>
</dbReference>
<dbReference type="GO" id="GO:0044781">
    <property type="term" value="P:bacterial-type flagellum organization"/>
    <property type="evidence" value="ECO:0007669"/>
    <property type="project" value="UniProtKB-KW"/>
</dbReference>
<protein>
    <recommendedName>
        <fullName evidence="7">Flagellar assembly protein FliH</fullName>
    </recommendedName>
</protein>
<dbReference type="EMBL" id="FOTY01000030">
    <property type="protein sequence ID" value="SFM29811.1"/>
    <property type="molecule type" value="Genomic_DNA"/>
</dbReference>
<dbReference type="GO" id="GO:0015031">
    <property type="term" value="P:protein transport"/>
    <property type="evidence" value="ECO:0007669"/>
    <property type="project" value="UniProtKB-KW"/>
</dbReference>
<feature type="compositionally biased region" description="Basic and acidic residues" evidence="8">
    <location>
        <begin position="72"/>
        <end position="88"/>
    </location>
</feature>
<keyword evidence="10" id="KW-0966">Cell projection</keyword>
<evidence type="ECO:0000256" key="1">
    <source>
        <dbReference type="ARBA" id="ARBA00003041"/>
    </source>
</evidence>
<keyword evidence="11" id="KW-1185">Reference proteome</keyword>
<feature type="compositionally biased region" description="Basic and acidic residues" evidence="8">
    <location>
        <begin position="46"/>
        <end position="62"/>
    </location>
</feature>
<gene>
    <name evidence="10" type="ORF">SAMN04488054_1307</name>
</gene>
<dbReference type="InterPro" id="IPR022524">
    <property type="entry name" value="FliH_Bacilli"/>
</dbReference>
<evidence type="ECO:0000256" key="4">
    <source>
        <dbReference type="ARBA" id="ARBA00022795"/>
    </source>
</evidence>
<feature type="domain" description="Flagellar assembly protein FliH/Type III secretion system HrpE" evidence="9">
    <location>
        <begin position="119"/>
        <end position="247"/>
    </location>
</feature>
<accession>A0A1I4PPH5</accession>
<keyword evidence="10" id="KW-0969">Cilium</keyword>
<feature type="region of interest" description="Disordered" evidence="8">
    <location>
        <begin position="1"/>
        <end position="88"/>
    </location>
</feature>
<keyword evidence="6" id="KW-1006">Bacterial flagellum protein export</keyword>
<dbReference type="STRING" id="266892.SAMN04488054_1307"/>
<name>A0A1I4PPH5_9BACI</name>
<evidence type="ECO:0000256" key="5">
    <source>
        <dbReference type="ARBA" id="ARBA00022927"/>
    </source>
</evidence>
<keyword evidence="5" id="KW-0653">Protein transport</keyword>
<evidence type="ECO:0000256" key="3">
    <source>
        <dbReference type="ARBA" id="ARBA00022448"/>
    </source>
</evidence>
<dbReference type="InterPro" id="IPR051472">
    <property type="entry name" value="T3SS_Stator/FliH"/>
</dbReference>
<comment type="similarity">
    <text evidence="2">Belongs to the FliH family.</text>
</comment>
<dbReference type="PANTHER" id="PTHR34982:SF1">
    <property type="entry name" value="FLAGELLAR ASSEMBLY PROTEIN FLIH"/>
    <property type="match status" value="1"/>
</dbReference>
<dbReference type="Pfam" id="PF02108">
    <property type="entry name" value="FliH"/>
    <property type="match status" value="1"/>
</dbReference>
<proteinExistence type="inferred from homology"/>